<keyword evidence="11" id="KW-0648">Protein biosynthesis</keyword>
<dbReference type="GO" id="GO:0003723">
    <property type="term" value="F:RNA binding"/>
    <property type="evidence" value="ECO:0007669"/>
    <property type="project" value="InterPro"/>
</dbReference>
<evidence type="ECO:0000256" key="11">
    <source>
        <dbReference type="ARBA" id="ARBA00022917"/>
    </source>
</evidence>
<evidence type="ECO:0000256" key="7">
    <source>
        <dbReference type="ARBA" id="ARBA00022723"/>
    </source>
</evidence>
<dbReference type="GO" id="GO:0005524">
    <property type="term" value="F:ATP binding"/>
    <property type="evidence" value="ECO:0007669"/>
    <property type="project" value="UniProtKB-KW"/>
</dbReference>
<dbReference type="SUPFAM" id="SSF55681">
    <property type="entry name" value="Class II aaRS and biotin synthetases"/>
    <property type="match status" value="1"/>
</dbReference>
<comment type="cofactor">
    <cofactor evidence="1">
        <name>Mg(2+)</name>
        <dbReference type="ChEBI" id="CHEBI:18420"/>
    </cofactor>
</comment>
<keyword evidence="8" id="KW-0547">Nucleotide-binding</keyword>
<dbReference type="Pfam" id="PF18262">
    <property type="entry name" value="PhetRS_B1"/>
    <property type="match status" value="1"/>
</dbReference>
<dbReference type="GO" id="GO:0000287">
    <property type="term" value="F:magnesium ion binding"/>
    <property type="evidence" value="ECO:0007669"/>
    <property type="project" value="InterPro"/>
</dbReference>
<dbReference type="InterPro" id="IPR045864">
    <property type="entry name" value="aa-tRNA-synth_II/BPL/LPL"/>
</dbReference>
<evidence type="ECO:0000256" key="6">
    <source>
        <dbReference type="ARBA" id="ARBA00022598"/>
    </source>
</evidence>
<dbReference type="EC" id="6.1.1.20" evidence="4"/>
<dbReference type="InterPro" id="IPR020825">
    <property type="entry name" value="Phe-tRNA_synthase-like_B3/B4"/>
</dbReference>
<dbReference type="Pfam" id="PF17759">
    <property type="entry name" value="tRNA_synthFbeta"/>
    <property type="match status" value="1"/>
</dbReference>
<dbReference type="InterPro" id="IPR040659">
    <property type="entry name" value="PhetRS_B1"/>
</dbReference>
<dbReference type="GO" id="GO:0004826">
    <property type="term" value="F:phenylalanine-tRNA ligase activity"/>
    <property type="evidence" value="ECO:0007669"/>
    <property type="project" value="UniProtKB-EC"/>
</dbReference>
<dbReference type="InterPro" id="IPR041616">
    <property type="entry name" value="PheRS_beta_core"/>
</dbReference>
<dbReference type="Gene3D" id="3.30.56.10">
    <property type="match status" value="2"/>
</dbReference>
<accession>A0AA86Q5N0</accession>
<dbReference type="InterPro" id="IPR005146">
    <property type="entry name" value="B3/B4_tRNA-bd"/>
</dbReference>
<dbReference type="GO" id="GO:0009328">
    <property type="term" value="C:phenylalanine-tRNA ligase complex"/>
    <property type="evidence" value="ECO:0007669"/>
    <property type="project" value="TreeGrafter"/>
</dbReference>
<keyword evidence="5" id="KW-0963">Cytoplasm</keyword>
<dbReference type="PANTHER" id="PTHR10947:SF0">
    <property type="entry name" value="PHENYLALANINE--TRNA LIGASE BETA SUBUNIT"/>
    <property type="match status" value="1"/>
</dbReference>
<keyword evidence="7" id="KW-0479">Metal-binding</keyword>
<dbReference type="AlphaFoldDB" id="A0AA86Q5N0"/>
<dbReference type="InterPro" id="IPR045060">
    <property type="entry name" value="Phe-tRNA-ligase_IIc_bsu"/>
</dbReference>
<name>A0AA86Q5N0_9EUKA</name>
<dbReference type="PROSITE" id="PS51483">
    <property type="entry name" value="B5"/>
    <property type="match status" value="1"/>
</dbReference>
<evidence type="ECO:0000259" key="14">
    <source>
        <dbReference type="PROSITE" id="PS51483"/>
    </source>
</evidence>
<evidence type="ECO:0000256" key="10">
    <source>
        <dbReference type="ARBA" id="ARBA00022842"/>
    </source>
</evidence>
<comment type="subcellular location">
    <subcellularLocation>
        <location evidence="2">Cytoplasm</location>
    </subcellularLocation>
</comment>
<evidence type="ECO:0000256" key="8">
    <source>
        <dbReference type="ARBA" id="ARBA00022741"/>
    </source>
</evidence>
<evidence type="ECO:0000256" key="3">
    <source>
        <dbReference type="ARBA" id="ARBA00007438"/>
    </source>
</evidence>
<dbReference type="Proteomes" id="UP001642409">
    <property type="component" value="Unassembled WGS sequence"/>
</dbReference>
<dbReference type="SUPFAM" id="SSF46955">
    <property type="entry name" value="Putative DNA-binding domain"/>
    <property type="match status" value="2"/>
</dbReference>
<reference evidence="16 17" key="2">
    <citation type="submission" date="2024-07" db="EMBL/GenBank/DDBJ databases">
        <authorList>
            <person name="Akdeniz Z."/>
        </authorList>
    </citation>
    <scope>NUCLEOTIDE SEQUENCE [LARGE SCALE GENOMIC DNA]</scope>
</reference>
<dbReference type="GO" id="GO:0006432">
    <property type="term" value="P:phenylalanyl-tRNA aminoacylation"/>
    <property type="evidence" value="ECO:0007669"/>
    <property type="project" value="InterPro"/>
</dbReference>
<dbReference type="SMART" id="SM00874">
    <property type="entry name" value="B5"/>
    <property type="match status" value="1"/>
</dbReference>
<keyword evidence="6" id="KW-0436">Ligase</keyword>
<evidence type="ECO:0000256" key="4">
    <source>
        <dbReference type="ARBA" id="ARBA00012814"/>
    </source>
</evidence>
<evidence type="ECO:0000313" key="15">
    <source>
        <dbReference type="EMBL" id="CAI9952606.1"/>
    </source>
</evidence>
<dbReference type="InterPro" id="IPR005147">
    <property type="entry name" value="tRNA_synthase_B5-dom"/>
</dbReference>
<keyword evidence="17" id="KW-1185">Reference proteome</keyword>
<dbReference type="FunFam" id="3.50.40.10:FF:000002">
    <property type="entry name" value="phenylalanine--tRNA ligase beta subunit"/>
    <property type="match status" value="1"/>
</dbReference>
<reference evidence="15" key="1">
    <citation type="submission" date="2023-06" db="EMBL/GenBank/DDBJ databases">
        <authorList>
            <person name="Kurt Z."/>
        </authorList>
    </citation>
    <scope>NUCLEOTIDE SEQUENCE</scope>
</reference>
<evidence type="ECO:0000256" key="1">
    <source>
        <dbReference type="ARBA" id="ARBA00001946"/>
    </source>
</evidence>
<dbReference type="SMART" id="SM00873">
    <property type="entry name" value="B3_4"/>
    <property type="match status" value="1"/>
</dbReference>
<evidence type="ECO:0000313" key="17">
    <source>
        <dbReference type="Proteomes" id="UP001642409"/>
    </source>
</evidence>
<evidence type="ECO:0000256" key="2">
    <source>
        <dbReference type="ARBA" id="ARBA00004496"/>
    </source>
</evidence>
<evidence type="ECO:0000256" key="9">
    <source>
        <dbReference type="ARBA" id="ARBA00022840"/>
    </source>
</evidence>
<dbReference type="EMBL" id="CAXDID020000018">
    <property type="protein sequence ID" value="CAL5985045.1"/>
    <property type="molecule type" value="Genomic_DNA"/>
</dbReference>
<keyword evidence="10" id="KW-0460">Magnesium</keyword>
<dbReference type="Pfam" id="PF03483">
    <property type="entry name" value="B3_4"/>
    <property type="match status" value="1"/>
</dbReference>
<dbReference type="NCBIfam" id="TIGR00471">
    <property type="entry name" value="pheT_arch"/>
    <property type="match status" value="1"/>
</dbReference>
<dbReference type="InterPro" id="IPR009061">
    <property type="entry name" value="DNA-bd_dom_put_sf"/>
</dbReference>
<keyword evidence="9" id="KW-0067">ATP-binding</keyword>
<gene>
    <name evidence="15" type="ORF">HINF_LOCUS40251</name>
    <name evidence="16" type="ORF">HINF_LOCUS8506</name>
</gene>
<dbReference type="InterPro" id="IPR004531">
    <property type="entry name" value="Phe-tRNA-synth_IIc_bsu_arc_euk"/>
</dbReference>
<dbReference type="Pfam" id="PF03484">
    <property type="entry name" value="B5"/>
    <property type="match status" value="1"/>
</dbReference>
<dbReference type="PANTHER" id="PTHR10947">
    <property type="entry name" value="PHENYLALANYL-TRNA SYNTHETASE BETA CHAIN AND LEUCINE-RICH REPEAT-CONTAINING PROTEIN 47"/>
    <property type="match status" value="1"/>
</dbReference>
<dbReference type="Gene3D" id="3.50.40.10">
    <property type="entry name" value="Phenylalanyl-trna Synthetase, Chain B, domain 3"/>
    <property type="match status" value="1"/>
</dbReference>
<organism evidence="15">
    <name type="scientific">Hexamita inflata</name>
    <dbReference type="NCBI Taxonomy" id="28002"/>
    <lineage>
        <taxon>Eukaryota</taxon>
        <taxon>Metamonada</taxon>
        <taxon>Diplomonadida</taxon>
        <taxon>Hexamitidae</taxon>
        <taxon>Hexamitinae</taxon>
        <taxon>Hexamita</taxon>
    </lineage>
</organism>
<evidence type="ECO:0000256" key="13">
    <source>
        <dbReference type="ARBA" id="ARBA00033189"/>
    </source>
</evidence>
<evidence type="ECO:0000256" key="12">
    <source>
        <dbReference type="ARBA" id="ARBA00023146"/>
    </source>
</evidence>
<dbReference type="SUPFAM" id="SSF56037">
    <property type="entry name" value="PheT/TilS domain"/>
    <property type="match status" value="1"/>
</dbReference>
<comment type="caution">
    <text evidence="15">The sequence shown here is derived from an EMBL/GenBank/DDBJ whole genome shotgun (WGS) entry which is preliminary data.</text>
</comment>
<comment type="similarity">
    <text evidence="3">Belongs to the phenylalanyl-tRNA synthetase beta subunit family. Type 2 subfamily.</text>
</comment>
<evidence type="ECO:0000313" key="16">
    <source>
        <dbReference type="EMBL" id="CAL5985045.1"/>
    </source>
</evidence>
<protein>
    <recommendedName>
        <fullName evidence="4">phenylalanine--tRNA ligase</fullName>
        <ecNumber evidence="4">6.1.1.20</ecNumber>
    </recommendedName>
    <alternativeName>
        <fullName evidence="13">Phenylalanyl-tRNA synthetase beta subunit</fullName>
    </alternativeName>
</protein>
<feature type="domain" description="B5" evidence="14">
    <location>
        <begin position="298"/>
        <end position="374"/>
    </location>
</feature>
<proteinExistence type="inferred from homology"/>
<dbReference type="Gene3D" id="3.30.930.10">
    <property type="entry name" value="Bira Bifunctional Protein, Domain 2"/>
    <property type="match status" value="1"/>
</dbReference>
<dbReference type="EMBL" id="CATOUU010000834">
    <property type="protein sequence ID" value="CAI9952606.1"/>
    <property type="molecule type" value="Genomic_DNA"/>
</dbReference>
<keyword evidence="12" id="KW-0030">Aminoacyl-tRNA synthetase</keyword>
<sequence length="571" mass="63945">MPNVSCIKGELMKLIGKEYTDEEFEEIMISYGMELDEIVEEPERHSTVPVKTYKIDVGANRADLLCIEGIARALKVFIENGKPESFTVQAPKYTIEVDNKVGQIRPYVVSAVVHNVKFTQRAYNSFIDHQDKLHHNVCRRRTLVAIGTHDLKKINASKITYTGEKPEDVIFTALNQTEKTNGRQLFDILKEDKKLGEYLSIIDKSEVWPVIRDGNGEVLSLPPIINSEYSKISLDTTDIFIESTATDLQKAYIALNAVINGICMHSSTPLEVEAVNVHYNDMKFVPLLSKPTDVVPHLESKQMTVTMKYIRTIVGVDLSPEQAINYLFKMSIIATKLSEDELVCNVPFQRADVLHPIDLVEDVAIGFGYNEIAQHYSNYPFTATIGSTLVDYRQGENLRIECASCGYVEMLLFTLCSKEDEIFGQQDVALSNAKTSMFTHGRSSLIPGLMKAASFNQFRQLPVQLFECSDVFKLDNAADNDTGVTTVKKLAALYGGVSDGFGNIHGLLDKVGQRLNCQFTLKREDHEICIKGRRAGVYVGEKRVGWIGVPSIDILNAYKVPFPVTVFEIDV</sequence>
<evidence type="ECO:0000256" key="5">
    <source>
        <dbReference type="ARBA" id="ARBA00022490"/>
    </source>
</evidence>